<dbReference type="InterPro" id="IPR029068">
    <property type="entry name" value="Glyas_Bleomycin-R_OHBP_Dase"/>
</dbReference>
<dbReference type="EMBL" id="BAAAOS010000002">
    <property type="protein sequence ID" value="GAA1551626.1"/>
    <property type="molecule type" value="Genomic_DNA"/>
</dbReference>
<dbReference type="Proteomes" id="UP001500393">
    <property type="component" value="Unassembled WGS sequence"/>
</dbReference>
<reference evidence="2 3" key="1">
    <citation type="journal article" date="2019" name="Int. J. Syst. Evol. Microbiol.">
        <title>The Global Catalogue of Microorganisms (GCM) 10K type strain sequencing project: providing services to taxonomists for standard genome sequencing and annotation.</title>
        <authorList>
            <consortium name="The Broad Institute Genomics Platform"/>
            <consortium name="The Broad Institute Genome Sequencing Center for Infectious Disease"/>
            <person name="Wu L."/>
            <person name="Ma J."/>
        </authorList>
    </citation>
    <scope>NUCLEOTIDE SEQUENCE [LARGE SCALE GENOMIC DNA]</scope>
    <source>
        <strain evidence="2 3">JCM 14969</strain>
    </source>
</reference>
<organism evidence="2 3">
    <name type="scientific">Kribbella sancticallisti</name>
    <dbReference type="NCBI Taxonomy" id="460087"/>
    <lineage>
        <taxon>Bacteria</taxon>
        <taxon>Bacillati</taxon>
        <taxon>Actinomycetota</taxon>
        <taxon>Actinomycetes</taxon>
        <taxon>Propionibacteriales</taxon>
        <taxon>Kribbellaceae</taxon>
        <taxon>Kribbella</taxon>
    </lineage>
</organism>
<sequence>MVPSLHYRVTSLVGPGRDLAGAVICALGVLAAAATSRLRPPDAERTTRLTAAGPTPGPVDDLGGPDGPKTSWLLDPDGYRHELVEWAPSGPVVE</sequence>
<evidence type="ECO:0008006" key="4">
    <source>
        <dbReference type="Google" id="ProtNLM"/>
    </source>
</evidence>
<dbReference type="SUPFAM" id="SSF54593">
    <property type="entry name" value="Glyoxalase/Bleomycin resistance protein/Dihydroxybiphenyl dioxygenase"/>
    <property type="match status" value="1"/>
</dbReference>
<evidence type="ECO:0000313" key="2">
    <source>
        <dbReference type="EMBL" id="GAA1551626.1"/>
    </source>
</evidence>
<gene>
    <name evidence="2" type="ORF">GCM10009789_01700</name>
</gene>
<accession>A0ABN2C5B1</accession>
<evidence type="ECO:0000256" key="1">
    <source>
        <dbReference type="SAM" id="MobiDB-lite"/>
    </source>
</evidence>
<comment type="caution">
    <text evidence="2">The sequence shown here is derived from an EMBL/GenBank/DDBJ whole genome shotgun (WGS) entry which is preliminary data.</text>
</comment>
<proteinExistence type="predicted"/>
<protein>
    <recommendedName>
        <fullName evidence="4">Glyoxalase-like domain-containing protein</fullName>
    </recommendedName>
</protein>
<name>A0ABN2C5B1_9ACTN</name>
<keyword evidence="3" id="KW-1185">Reference proteome</keyword>
<feature type="region of interest" description="Disordered" evidence="1">
    <location>
        <begin position="36"/>
        <end position="74"/>
    </location>
</feature>
<evidence type="ECO:0000313" key="3">
    <source>
        <dbReference type="Proteomes" id="UP001500393"/>
    </source>
</evidence>